<accession>A0ABV9R723</accession>
<dbReference type="InterPro" id="IPR021309">
    <property type="entry name" value="YgaP-like_TM"/>
</dbReference>
<dbReference type="Proteomes" id="UP001595960">
    <property type="component" value="Unassembled WGS sequence"/>
</dbReference>
<evidence type="ECO:0000259" key="2">
    <source>
        <dbReference type="Pfam" id="PF11127"/>
    </source>
</evidence>
<keyword evidence="1" id="KW-0472">Membrane</keyword>
<dbReference type="EMBL" id="JBHSJC010000001">
    <property type="protein sequence ID" value="MFC4829289.1"/>
    <property type="molecule type" value="Genomic_DNA"/>
</dbReference>
<dbReference type="Pfam" id="PF11127">
    <property type="entry name" value="YgaP-like_TM"/>
    <property type="match status" value="1"/>
</dbReference>
<organism evidence="3 4">
    <name type="scientific">Agromyces aurantiacus</name>
    <dbReference type="NCBI Taxonomy" id="165814"/>
    <lineage>
        <taxon>Bacteria</taxon>
        <taxon>Bacillati</taxon>
        <taxon>Actinomycetota</taxon>
        <taxon>Actinomycetes</taxon>
        <taxon>Micrococcales</taxon>
        <taxon>Microbacteriaceae</taxon>
        <taxon>Agromyces</taxon>
    </lineage>
</organism>
<keyword evidence="4" id="KW-1185">Reference proteome</keyword>
<protein>
    <submittedName>
        <fullName evidence="3">DUF2892 domain-containing protein</fullName>
    </submittedName>
</protein>
<feature type="transmembrane region" description="Helical" evidence="1">
    <location>
        <begin position="21"/>
        <end position="38"/>
    </location>
</feature>
<proteinExistence type="predicted"/>
<comment type="caution">
    <text evidence="3">The sequence shown here is derived from an EMBL/GenBank/DDBJ whole genome shotgun (WGS) entry which is preliminary data.</text>
</comment>
<name>A0ABV9R723_9MICO</name>
<reference evidence="4" key="1">
    <citation type="journal article" date="2019" name="Int. J. Syst. Evol. Microbiol.">
        <title>The Global Catalogue of Microorganisms (GCM) 10K type strain sequencing project: providing services to taxonomists for standard genome sequencing and annotation.</title>
        <authorList>
            <consortium name="The Broad Institute Genomics Platform"/>
            <consortium name="The Broad Institute Genome Sequencing Center for Infectious Disease"/>
            <person name="Wu L."/>
            <person name="Ma J."/>
        </authorList>
    </citation>
    <scope>NUCLEOTIDE SEQUENCE [LARGE SCALE GENOMIC DNA]</scope>
    <source>
        <strain evidence="4">CGMCC 1.12192</strain>
    </source>
</reference>
<feature type="transmembrane region" description="Helical" evidence="1">
    <location>
        <begin position="44"/>
        <end position="63"/>
    </location>
</feature>
<evidence type="ECO:0000313" key="3">
    <source>
        <dbReference type="EMBL" id="MFC4829289.1"/>
    </source>
</evidence>
<feature type="domain" description="Inner membrane protein YgaP-like transmembrane" evidence="2">
    <location>
        <begin position="15"/>
        <end position="65"/>
    </location>
</feature>
<gene>
    <name evidence="3" type="ORF">ACFPER_10830</name>
</gene>
<evidence type="ECO:0000256" key="1">
    <source>
        <dbReference type="SAM" id="Phobius"/>
    </source>
</evidence>
<dbReference type="RefSeq" id="WP_204392877.1">
    <property type="nucleotide sequence ID" value="NZ_JAFBBW010000001.1"/>
</dbReference>
<evidence type="ECO:0000313" key="4">
    <source>
        <dbReference type="Proteomes" id="UP001595960"/>
    </source>
</evidence>
<keyword evidence="1" id="KW-0812">Transmembrane</keyword>
<keyword evidence="1" id="KW-1133">Transmembrane helix</keyword>
<sequence>MSRLARPLGARSCAVSRGERGIRAVIAVFLAAFALNALDTPWCAIPAGVCATLLAIGAITGWCPTDLFARTSSETDVNALGYPEARQPLTVDR</sequence>